<evidence type="ECO:0000259" key="4">
    <source>
        <dbReference type="Pfam" id="PF00669"/>
    </source>
</evidence>
<comment type="caution">
    <text evidence="6">The sequence shown here is derived from an EMBL/GenBank/DDBJ whole genome shotgun (WGS) entry which is preliminary data.</text>
</comment>
<proteinExistence type="inferred from homology"/>
<dbReference type="Pfam" id="PF00700">
    <property type="entry name" value="Flagellin_C"/>
    <property type="match status" value="1"/>
</dbReference>
<comment type="subcellular location">
    <subcellularLocation>
        <location evidence="3">Secreted</location>
    </subcellularLocation>
    <subcellularLocation>
        <location evidence="3">Bacterial flagellum</location>
    </subcellularLocation>
</comment>
<evidence type="ECO:0000313" key="6">
    <source>
        <dbReference type="EMBL" id="THV23690.1"/>
    </source>
</evidence>
<dbReference type="PANTHER" id="PTHR42792:SF1">
    <property type="entry name" value="FLAGELLAR HOOK-ASSOCIATED PROTEIN 3"/>
    <property type="match status" value="1"/>
</dbReference>
<dbReference type="Pfam" id="PF00669">
    <property type="entry name" value="Flagellin_N"/>
    <property type="match status" value="1"/>
</dbReference>
<keyword evidence="7" id="KW-1185">Reference proteome</keyword>
<evidence type="ECO:0000313" key="7">
    <source>
        <dbReference type="Proteomes" id="UP000308828"/>
    </source>
</evidence>
<dbReference type="Proteomes" id="UP000308828">
    <property type="component" value="Unassembled WGS sequence"/>
</dbReference>
<sequence length="354" mass="37568">MSTSSVSNLSIQTSMRQTIRQAQMELLKAQQEVSTGQFYDVGAELGSKTSTVIDLNRESMRLGSMVSNNSIATQRLSASQEALKQISTAAEDMNNALITISGSSNTDTIGTTVMTVQNSLSTMISMANQSANGEYLFAGINTDVQPLAPYDATSPAKLAFDAAFTTYFTFPPTDTVGTATIAATGAAPSMEDFITNVLEPMYTGADWNTDWSGATDEVMTSRITQSETVATSASANANGFRFFALSSVITQELLLIGAPANAVNVAVSKAIEYTGRAITGLNSTRSSLGLSENRIEKADASLKVQIDILETSLSSKIEVDAYEASTRVNSLLSMVEASYTLTAKIQGLSLVNYL</sequence>
<accession>A0A4S8P127</accession>
<dbReference type="PANTHER" id="PTHR42792">
    <property type="entry name" value="FLAGELLIN"/>
    <property type="match status" value="1"/>
</dbReference>
<reference evidence="6 7" key="1">
    <citation type="submission" date="2019-04" db="EMBL/GenBank/DDBJ databases">
        <title>Genome sequence of strain shin9-1.</title>
        <authorList>
            <person name="Gao J."/>
            <person name="Sun J."/>
        </authorList>
    </citation>
    <scope>NUCLEOTIDE SEQUENCE [LARGE SCALE GENOMIC DNA]</scope>
    <source>
        <strain evidence="7">shin9-1</strain>
    </source>
</reference>
<dbReference type="NCBIfam" id="NF004669">
    <property type="entry name" value="PRK06008.1"/>
    <property type="match status" value="1"/>
</dbReference>
<dbReference type="GO" id="GO:0005576">
    <property type="term" value="C:extracellular region"/>
    <property type="evidence" value="ECO:0007669"/>
    <property type="project" value="UniProtKB-SubCell"/>
</dbReference>
<dbReference type="EMBL" id="STGV01000002">
    <property type="protein sequence ID" value="THV23690.1"/>
    <property type="molecule type" value="Genomic_DNA"/>
</dbReference>
<keyword evidence="6" id="KW-0282">Flagellum</keyword>
<dbReference type="SUPFAM" id="SSF64518">
    <property type="entry name" value="Phase 1 flagellin"/>
    <property type="match status" value="1"/>
</dbReference>
<gene>
    <name evidence="6" type="ORF">FAA97_06780</name>
</gene>
<dbReference type="RefSeq" id="WP_136597789.1">
    <property type="nucleotide sequence ID" value="NZ_STGV01000002.1"/>
</dbReference>
<dbReference type="GO" id="GO:0005198">
    <property type="term" value="F:structural molecule activity"/>
    <property type="evidence" value="ECO:0007669"/>
    <property type="project" value="UniProtKB-UniRule"/>
</dbReference>
<evidence type="ECO:0000256" key="3">
    <source>
        <dbReference type="RuleBase" id="RU362073"/>
    </source>
</evidence>
<evidence type="ECO:0000256" key="2">
    <source>
        <dbReference type="ARBA" id="ARBA00023143"/>
    </source>
</evidence>
<keyword evidence="6" id="KW-0969">Cilium</keyword>
<comment type="function">
    <text evidence="3">Flagellin is the subunit protein which polymerizes to form the filaments of bacterial flagella.</text>
</comment>
<dbReference type="InterPro" id="IPR001029">
    <property type="entry name" value="Flagellin_N"/>
</dbReference>
<protein>
    <recommendedName>
        <fullName evidence="3">Flagellin</fullName>
    </recommendedName>
</protein>
<dbReference type="Gene3D" id="1.20.1330.10">
    <property type="entry name" value="f41 fragment of flagellin, N-terminal domain"/>
    <property type="match status" value="1"/>
</dbReference>
<dbReference type="OrthoDB" id="8004955at2"/>
<keyword evidence="6" id="KW-0966">Cell projection</keyword>
<comment type="similarity">
    <text evidence="1 3">Belongs to the bacterial flagellin family.</text>
</comment>
<organism evidence="6 7">
    <name type="scientific">Peteryoungia ipomoeae</name>
    <dbReference type="NCBI Taxonomy" id="1210932"/>
    <lineage>
        <taxon>Bacteria</taxon>
        <taxon>Pseudomonadati</taxon>
        <taxon>Pseudomonadota</taxon>
        <taxon>Alphaproteobacteria</taxon>
        <taxon>Hyphomicrobiales</taxon>
        <taxon>Rhizobiaceae</taxon>
        <taxon>Peteryoungia</taxon>
    </lineage>
</organism>
<keyword evidence="3" id="KW-0964">Secreted</keyword>
<dbReference type="GO" id="GO:0009288">
    <property type="term" value="C:bacterial-type flagellum"/>
    <property type="evidence" value="ECO:0007669"/>
    <property type="project" value="UniProtKB-SubCell"/>
</dbReference>
<keyword evidence="2 3" id="KW-0975">Bacterial flagellum</keyword>
<dbReference type="InterPro" id="IPR046358">
    <property type="entry name" value="Flagellin_C"/>
</dbReference>
<feature type="domain" description="Flagellin C-terminal" evidence="5">
    <location>
        <begin position="271"/>
        <end position="354"/>
    </location>
</feature>
<evidence type="ECO:0000256" key="1">
    <source>
        <dbReference type="ARBA" id="ARBA00005709"/>
    </source>
</evidence>
<feature type="domain" description="Flagellin N-terminal" evidence="4">
    <location>
        <begin position="6"/>
        <end position="142"/>
    </location>
</feature>
<name>A0A4S8P127_9HYPH</name>
<evidence type="ECO:0000259" key="5">
    <source>
        <dbReference type="Pfam" id="PF00700"/>
    </source>
</evidence>
<dbReference type="InterPro" id="IPR001492">
    <property type="entry name" value="Flagellin"/>
</dbReference>
<dbReference type="AlphaFoldDB" id="A0A4S8P127"/>